<proteinExistence type="predicted"/>
<dbReference type="SUPFAM" id="SSF49899">
    <property type="entry name" value="Concanavalin A-like lectins/glucanases"/>
    <property type="match status" value="1"/>
</dbReference>
<evidence type="ECO:0000259" key="1">
    <source>
        <dbReference type="PROSITE" id="PS50188"/>
    </source>
</evidence>
<dbReference type="Proteomes" id="UP000682733">
    <property type="component" value="Unassembled WGS sequence"/>
</dbReference>
<evidence type="ECO:0000313" key="2">
    <source>
        <dbReference type="EMBL" id="CAF0945710.1"/>
    </source>
</evidence>
<dbReference type="InterPro" id="IPR001870">
    <property type="entry name" value="B30.2/SPRY"/>
</dbReference>
<name>A0A8S2DM32_9BILA</name>
<dbReference type="AlphaFoldDB" id="A0A8S2DM32"/>
<evidence type="ECO:0000313" key="4">
    <source>
        <dbReference type="Proteomes" id="UP000677228"/>
    </source>
</evidence>
<comment type="caution">
    <text evidence="2">The sequence shown here is derived from an EMBL/GenBank/DDBJ whole genome shotgun (WGS) entry which is preliminary data.</text>
</comment>
<accession>A0A8S2DM32</accession>
<reference evidence="2" key="1">
    <citation type="submission" date="2021-02" db="EMBL/GenBank/DDBJ databases">
        <authorList>
            <person name="Nowell W R."/>
        </authorList>
    </citation>
    <scope>NUCLEOTIDE SEQUENCE</scope>
</reference>
<dbReference type="PROSITE" id="PS50188">
    <property type="entry name" value="B302_SPRY"/>
    <property type="match status" value="1"/>
</dbReference>
<evidence type="ECO:0000313" key="3">
    <source>
        <dbReference type="EMBL" id="CAF3720402.1"/>
    </source>
</evidence>
<sequence>MNFMPYAEDLSTVFDDRSSAKCFEYPGSISSNGHIVKVNGSQSGTPVKALFKDNDGEAVDEQHYWEFKFDKVDSAFIGVTTESKFVPGYGLTGLTYGGPGNLSDGSSGLAFGFDPKIKDGDKVGLLLDLNNNDLKLHMFHNDQPVGTAFYLQGSYPTPLYPIVHFDGDGEMTIGI</sequence>
<dbReference type="Gene3D" id="2.60.120.920">
    <property type="match status" value="1"/>
</dbReference>
<protein>
    <recommendedName>
        <fullName evidence="1">B30.2/SPRY domain-containing protein</fullName>
    </recommendedName>
</protein>
<feature type="domain" description="B30.2/SPRY" evidence="1">
    <location>
        <begin position="1"/>
        <end position="175"/>
    </location>
</feature>
<gene>
    <name evidence="2" type="ORF">OVA965_LOCUS11880</name>
    <name evidence="3" type="ORF">TMI583_LOCUS11884</name>
</gene>
<dbReference type="InterPro" id="IPR043136">
    <property type="entry name" value="B30.2/SPRY_sf"/>
</dbReference>
<dbReference type="Proteomes" id="UP000677228">
    <property type="component" value="Unassembled WGS sequence"/>
</dbReference>
<dbReference type="EMBL" id="CAJNOK010004678">
    <property type="protein sequence ID" value="CAF0945710.1"/>
    <property type="molecule type" value="Genomic_DNA"/>
</dbReference>
<dbReference type="InterPro" id="IPR013320">
    <property type="entry name" value="ConA-like_dom_sf"/>
</dbReference>
<organism evidence="2 4">
    <name type="scientific">Didymodactylos carnosus</name>
    <dbReference type="NCBI Taxonomy" id="1234261"/>
    <lineage>
        <taxon>Eukaryota</taxon>
        <taxon>Metazoa</taxon>
        <taxon>Spiralia</taxon>
        <taxon>Gnathifera</taxon>
        <taxon>Rotifera</taxon>
        <taxon>Eurotatoria</taxon>
        <taxon>Bdelloidea</taxon>
        <taxon>Philodinida</taxon>
        <taxon>Philodinidae</taxon>
        <taxon>Didymodactylos</taxon>
    </lineage>
</organism>
<dbReference type="EMBL" id="CAJOBA010004683">
    <property type="protein sequence ID" value="CAF3720402.1"/>
    <property type="molecule type" value="Genomic_DNA"/>
</dbReference>